<dbReference type="Pfam" id="PF00534">
    <property type="entry name" value="Glycos_transf_1"/>
    <property type="match status" value="1"/>
</dbReference>
<dbReference type="PANTHER" id="PTHR12526">
    <property type="entry name" value="GLYCOSYLTRANSFERASE"/>
    <property type="match status" value="1"/>
</dbReference>
<reference evidence="4 5" key="1">
    <citation type="submission" date="2020-04" db="EMBL/GenBank/DDBJ databases">
        <title>MicrobeNet Type strains.</title>
        <authorList>
            <person name="Nicholson A.C."/>
        </authorList>
    </citation>
    <scope>NUCLEOTIDE SEQUENCE [LARGE SCALE GENOMIC DNA]</scope>
    <source>
        <strain evidence="4 5">CCUG 69612</strain>
    </source>
</reference>
<dbReference type="AlphaFoldDB" id="A0A7X6S0I8"/>
<dbReference type="InterPro" id="IPR028098">
    <property type="entry name" value="Glyco_trans_4-like_N"/>
</dbReference>
<keyword evidence="5" id="KW-1185">Reference proteome</keyword>
<dbReference type="SUPFAM" id="SSF53756">
    <property type="entry name" value="UDP-Glycosyltransferase/glycogen phosphorylase"/>
    <property type="match status" value="1"/>
</dbReference>
<feature type="coiled-coil region" evidence="1">
    <location>
        <begin position="503"/>
        <end position="537"/>
    </location>
</feature>
<name>A0A7X6S0I8_9STRE</name>
<keyword evidence="1" id="KW-0175">Coiled coil</keyword>
<dbReference type="EMBL" id="JAAXPR010000001">
    <property type="protein sequence ID" value="NKZ19370.1"/>
    <property type="molecule type" value="Genomic_DNA"/>
</dbReference>
<dbReference type="GO" id="GO:0016757">
    <property type="term" value="F:glycosyltransferase activity"/>
    <property type="evidence" value="ECO:0007669"/>
    <property type="project" value="InterPro"/>
</dbReference>
<evidence type="ECO:0000313" key="4">
    <source>
        <dbReference type="EMBL" id="NKZ19370.1"/>
    </source>
</evidence>
<accession>A0A7X6S0I8</accession>
<evidence type="ECO:0000313" key="5">
    <source>
        <dbReference type="Proteomes" id="UP000522720"/>
    </source>
</evidence>
<feature type="domain" description="Glycosyl transferase family 1" evidence="2">
    <location>
        <begin position="192"/>
        <end position="347"/>
    </location>
</feature>
<dbReference type="InterPro" id="IPR001296">
    <property type="entry name" value="Glyco_trans_1"/>
</dbReference>
<keyword evidence="4" id="KW-0808">Transferase</keyword>
<evidence type="ECO:0000259" key="3">
    <source>
        <dbReference type="Pfam" id="PF13439"/>
    </source>
</evidence>
<sequence length="554" mass="63703">MKILFVSPVGAFFSGAEVAITNLMAYLASRGHRVYNVIPDNGAGSDQTYIDFMAQSGIELFQLPCKHWWWQEAHLVEDYEKPSIFAYQHQNITQVREIIQSESIDLVISNTINVFQGAFAAALEGVPHHVIIHEFPYGEFGYYKEKIPLIEALADKVFAVTGELFEDLSQYFSSEKLLPFIPYSHMETIELIESDTHRLVSIGGINPRKNQLELIQAYKELQDKSLELVFIGNWDQSYKKILDAYIEENGLDRIRFLGYQENPWQLLTNKDLLVLPSHQETFGLVYVEAVLNGLPIIVSNNLGHQTVYQLLKAGQLYQLGNKNQLAHTIQEFLDSFREKVKFARNYREDARELYTLNKTCDVFVQAIEGPLPYTSKPFVTGLASLLGWQVEPELLDHIAAQEIRVYHSNVTPYYQIDTYPYRKEDVIDILVGEADYIRIDFPEGLYQIAMYPDNLALSLIPVHSTAIATESGYLFLTEDNQVVYDTSTLHGSALHFHYAQVPLKTFDEELKQLIQDKQRLKAQLIEANNDLQSLISSRRWRYTTKLINLLRRKK</sequence>
<dbReference type="Proteomes" id="UP000522720">
    <property type="component" value="Unassembled WGS sequence"/>
</dbReference>
<dbReference type="CDD" id="cd03801">
    <property type="entry name" value="GT4_PimA-like"/>
    <property type="match status" value="1"/>
</dbReference>
<gene>
    <name evidence="4" type="ORF">HF992_00625</name>
</gene>
<feature type="domain" description="Glycosyltransferase subfamily 4-like N-terminal" evidence="3">
    <location>
        <begin position="14"/>
        <end position="172"/>
    </location>
</feature>
<comment type="caution">
    <text evidence="4">The sequence shown here is derived from an EMBL/GenBank/DDBJ whole genome shotgun (WGS) entry which is preliminary data.</text>
</comment>
<evidence type="ECO:0000259" key="2">
    <source>
        <dbReference type="Pfam" id="PF00534"/>
    </source>
</evidence>
<protein>
    <submittedName>
        <fullName evidence="4">Glycosyltransferase family 4 protein</fullName>
    </submittedName>
</protein>
<dbReference type="Gene3D" id="3.40.50.2000">
    <property type="entry name" value="Glycogen Phosphorylase B"/>
    <property type="match status" value="2"/>
</dbReference>
<dbReference type="RefSeq" id="WP_168548134.1">
    <property type="nucleotide sequence ID" value="NZ_JAAXPR010000001.1"/>
</dbReference>
<organism evidence="4 5">
    <name type="scientific">Streptococcus ovuberis</name>
    <dbReference type="NCBI Taxonomy" id="1936207"/>
    <lineage>
        <taxon>Bacteria</taxon>
        <taxon>Bacillati</taxon>
        <taxon>Bacillota</taxon>
        <taxon>Bacilli</taxon>
        <taxon>Lactobacillales</taxon>
        <taxon>Streptococcaceae</taxon>
        <taxon>Streptococcus</taxon>
    </lineage>
</organism>
<evidence type="ECO:0000256" key="1">
    <source>
        <dbReference type="SAM" id="Coils"/>
    </source>
</evidence>
<dbReference type="Pfam" id="PF13439">
    <property type="entry name" value="Glyco_transf_4"/>
    <property type="match status" value="1"/>
</dbReference>
<proteinExistence type="predicted"/>